<dbReference type="Gene3D" id="3.90.550.10">
    <property type="entry name" value="Spore Coat Polysaccharide Biosynthesis Protein SpsA, Chain A"/>
    <property type="match status" value="1"/>
</dbReference>
<dbReference type="AlphaFoldDB" id="A0A813FV14"/>
<evidence type="ECO:0000256" key="1">
    <source>
        <dbReference type="SAM" id="MobiDB-lite"/>
    </source>
</evidence>
<dbReference type="SUPFAM" id="SSF47769">
    <property type="entry name" value="SAM/Pointed domain"/>
    <property type="match status" value="1"/>
</dbReference>
<keyword evidence="4" id="KW-1185">Reference proteome</keyword>
<dbReference type="EMBL" id="CAJNNV010026155">
    <property type="protein sequence ID" value="CAE8617416.1"/>
    <property type="molecule type" value="Genomic_DNA"/>
</dbReference>
<accession>A0A813FV14</accession>
<feature type="region of interest" description="Disordered" evidence="1">
    <location>
        <begin position="124"/>
        <end position="147"/>
    </location>
</feature>
<feature type="region of interest" description="Disordered" evidence="1">
    <location>
        <begin position="1"/>
        <end position="59"/>
    </location>
</feature>
<evidence type="ECO:0000259" key="2">
    <source>
        <dbReference type="PROSITE" id="PS50105"/>
    </source>
</evidence>
<name>A0A813FV14_POLGL</name>
<dbReference type="InterPro" id="IPR001660">
    <property type="entry name" value="SAM"/>
</dbReference>
<reference evidence="3" key="1">
    <citation type="submission" date="2021-02" db="EMBL/GenBank/DDBJ databases">
        <authorList>
            <person name="Dougan E. K."/>
            <person name="Rhodes N."/>
            <person name="Thang M."/>
            <person name="Chan C."/>
        </authorList>
    </citation>
    <scope>NUCLEOTIDE SEQUENCE</scope>
</reference>
<dbReference type="OrthoDB" id="10311398at2759"/>
<dbReference type="InterPro" id="IPR021869">
    <property type="entry name" value="RNase_Zc3h12_NYN"/>
</dbReference>
<protein>
    <recommendedName>
        <fullName evidence="2">SAM domain-containing protein</fullName>
    </recommendedName>
</protein>
<dbReference type="Pfam" id="PF11977">
    <property type="entry name" value="RNase_Zc3h12a"/>
    <property type="match status" value="1"/>
</dbReference>
<gene>
    <name evidence="3" type="ORF">PGLA1383_LOCUS35077</name>
</gene>
<proteinExistence type="predicted"/>
<feature type="domain" description="SAM" evidence="2">
    <location>
        <begin position="61"/>
        <end position="125"/>
    </location>
</feature>
<dbReference type="PROSITE" id="PS50105">
    <property type="entry name" value="SAM_DOMAIN"/>
    <property type="match status" value="1"/>
</dbReference>
<dbReference type="SUPFAM" id="SSF53448">
    <property type="entry name" value="Nucleotide-diphospho-sugar transferases"/>
    <property type="match status" value="1"/>
</dbReference>
<sequence length="670" mass="74670">MGQNAIGRQVDGDPCSLTTTTQQHNNDNNNSDNNSNNNINNNYSRNNSNNKDLAQRPLSSWQPAEVAAWLQHEGFEEAAQAAVRCSLDGPGLLSLDCGGLRESLGVSKLGDLRRLLARLSNLLQQQQQQHAPPVPSQPSAAVPAAPGAASAAASTAASSTPTAAQAQACSDNSNNNNTAVCHVVLDSRNIAKHGSSLQTQHLPDCEQLRLAFDYFSKRQAAETVWICLYRDLAEKWRENRFLAPLKDQWIVTPFGEDVDRFLFAFVQAKEEEGKSALVVTNDCFGNHIRAGHISQDWARRHALKFTLTPDGDFLCPNYRTASTSASSCSNNNNSLALQPSRPSSLPPLRRQAEAPPVPGCMGSAARRWSPPGRQRCTRSSASRQAYVAVLWAPEHERRGSAESSNNNNNSNTVPRYVVDALVLGCSLVKHGGLHDRLLLVTSSVLAMPCAKLLEMFWQVKEVHEVDVAPELVSGCRLRFRGVFTKLRVFELDTYRKVVLLDLDLLVRSNCEELFAFEAPTAMFRGNRDWPLDLPRDANSFFDRNTGQQRFGINAGVVILKPCRSMFQRMQKQLLDPEHPDNNVTTMPEQDFLTRWFLSDWRHLHVKYNYQLHQLSFLDRDGKNCPRRQLAFDSVVILHFSAEPKPSDFLFKASVLLKVIAYFIIVGRVAV</sequence>
<dbReference type="InterPro" id="IPR013761">
    <property type="entry name" value="SAM/pointed_sf"/>
</dbReference>
<dbReference type="InterPro" id="IPR029044">
    <property type="entry name" value="Nucleotide-diphossugar_trans"/>
</dbReference>
<dbReference type="Gene3D" id="3.40.50.11980">
    <property type="match status" value="1"/>
</dbReference>
<dbReference type="Pfam" id="PF01501">
    <property type="entry name" value="Glyco_transf_8"/>
    <property type="match status" value="1"/>
</dbReference>
<dbReference type="PANTHER" id="PTHR11183">
    <property type="entry name" value="GLYCOGENIN SUBFAMILY MEMBER"/>
    <property type="match status" value="1"/>
</dbReference>
<feature type="compositionally biased region" description="Low complexity" evidence="1">
    <location>
        <begin position="323"/>
        <end position="349"/>
    </location>
</feature>
<evidence type="ECO:0000313" key="3">
    <source>
        <dbReference type="EMBL" id="CAE8617416.1"/>
    </source>
</evidence>
<comment type="caution">
    <text evidence="3">The sequence shown here is derived from an EMBL/GenBank/DDBJ whole genome shotgun (WGS) entry which is preliminary data.</text>
</comment>
<feature type="compositionally biased region" description="Low complexity" evidence="1">
    <location>
        <begin position="25"/>
        <end position="50"/>
    </location>
</feature>
<dbReference type="SMART" id="SM00454">
    <property type="entry name" value="SAM"/>
    <property type="match status" value="1"/>
</dbReference>
<dbReference type="InterPro" id="IPR050587">
    <property type="entry name" value="GNT1/Glycosyltrans_8"/>
</dbReference>
<organism evidence="3 4">
    <name type="scientific">Polarella glacialis</name>
    <name type="common">Dinoflagellate</name>
    <dbReference type="NCBI Taxonomy" id="89957"/>
    <lineage>
        <taxon>Eukaryota</taxon>
        <taxon>Sar</taxon>
        <taxon>Alveolata</taxon>
        <taxon>Dinophyceae</taxon>
        <taxon>Suessiales</taxon>
        <taxon>Suessiaceae</taxon>
        <taxon>Polarella</taxon>
    </lineage>
</organism>
<dbReference type="Proteomes" id="UP000654075">
    <property type="component" value="Unassembled WGS sequence"/>
</dbReference>
<evidence type="ECO:0000313" key="4">
    <source>
        <dbReference type="Proteomes" id="UP000654075"/>
    </source>
</evidence>
<feature type="region of interest" description="Disordered" evidence="1">
    <location>
        <begin position="323"/>
        <end position="376"/>
    </location>
</feature>
<dbReference type="Gene3D" id="1.10.150.50">
    <property type="entry name" value="Transcription Factor, Ets-1"/>
    <property type="match status" value="1"/>
</dbReference>
<dbReference type="InterPro" id="IPR002495">
    <property type="entry name" value="Glyco_trans_8"/>
</dbReference>
<dbReference type="GO" id="GO:0016757">
    <property type="term" value="F:glycosyltransferase activity"/>
    <property type="evidence" value="ECO:0007669"/>
    <property type="project" value="InterPro"/>
</dbReference>